<dbReference type="InterPro" id="IPR046938">
    <property type="entry name" value="DNA_clamp_sf"/>
</dbReference>
<evidence type="ECO:0000256" key="6">
    <source>
        <dbReference type="ARBA" id="ARBA00022705"/>
    </source>
</evidence>
<dbReference type="PANTHER" id="PTHR30478:SF0">
    <property type="entry name" value="BETA SLIDING CLAMP"/>
    <property type="match status" value="1"/>
</dbReference>
<dbReference type="GO" id="GO:0003887">
    <property type="term" value="F:DNA-directed DNA polymerase activity"/>
    <property type="evidence" value="ECO:0007669"/>
    <property type="project" value="UniProtKB-KW"/>
</dbReference>
<evidence type="ECO:0000256" key="4">
    <source>
        <dbReference type="ARBA" id="ARBA00022679"/>
    </source>
</evidence>
<comment type="subcellular location">
    <subcellularLocation>
        <location evidence="1">Cytoplasm</location>
    </subcellularLocation>
</comment>
<evidence type="ECO:0000313" key="10">
    <source>
        <dbReference type="EMBL" id="KKL93386.1"/>
    </source>
</evidence>
<protein>
    <recommendedName>
        <fullName evidence="9">DNA polymerase III beta sliding clamp central domain-containing protein</fullName>
    </recommendedName>
</protein>
<evidence type="ECO:0000256" key="1">
    <source>
        <dbReference type="ARBA" id="ARBA00004496"/>
    </source>
</evidence>
<comment type="caution">
    <text evidence="10">The sequence shown here is derived from an EMBL/GenBank/DDBJ whole genome shotgun (WGS) entry which is preliminary data.</text>
</comment>
<gene>
    <name evidence="10" type="ORF">LCGC14_1875270</name>
</gene>
<feature type="domain" description="DNA polymerase III beta sliding clamp central" evidence="9">
    <location>
        <begin position="30"/>
        <end position="141"/>
    </location>
</feature>
<evidence type="ECO:0000256" key="7">
    <source>
        <dbReference type="ARBA" id="ARBA00022932"/>
    </source>
</evidence>
<dbReference type="SUPFAM" id="SSF55979">
    <property type="entry name" value="DNA clamp"/>
    <property type="match status" value="1"/>
</dbReference>
<evidence type="ECO:0000256" key="2">
    <source>
        <dbReference type="ARBA" id="ARBA00010752"/>
    </source>
</evidence>
<organism evidence="10">
    <name type="scientific">marine sediment metagenome</name>
    <dbReference type="NCBI Taxonomy" id="412755"/>
    <lineage>
        <taxon>unclassified sequences</taxon>
        <taxon>metagenomes</taxon>
        <taxon>ecological metagenomes</taxon>
    </lineage>
</organism>
<dbReference type="AlphaFoldDB" id="A0A0F9GRZ5"/>
<comment type="similarity">
    <text evidence="2">Belongs to the beta sliding clamp family.</text>
</comment>
<dbReference type="GO" id="GO:0008408">
    <property type="term" value="F:3'-5' exonuclease activity"/>
    <property type="evidence" value="ECO:0007669"/>
    <property type="project" value="InterPro"/>
</dbReference>
<keyword evidence="3" id="KW-0963">Cytoplasm</keyword>
<dbReference type="PANTHER" id="PTHR30478">
    <property type="entry name" value="DNA POLYMERASE III SUBUNIT BETA"/>
    <property type="match status" value="1"/>
</dbReference>
<keyword evidence="4" id="KW-0808">Transferase</keyword>
<dbReference type="Gene3D" id="3.10.150.10">
    <property type="entry name" value="DNA Polymerase III, subunit A, domain 2"/>
    <property type="match status" value="1"/>
</dbReference>
<dbReference type="EMBL" id="LAZR01019203">
    <property type="protein sequence ID" value="KKL93386.1"/>
    <property type="molecule type" value="Genomic_DNA"/>
</dbReference>
<dbReference type="Pfam" id="PF02767">
    <property type="entry name" value="DNA_pol3_beta_2"/>
    <property type="match status" value="1"/>
</dbReference>
<keyword evidence="8" id="KW-0238">DNA-binding</keyword>
<evidence type="ECO:0000256" key="8">
    <source>
        <dbReference type="ARBA" id="ARBA00023125"/>
    </source>
</evidence>
<dbReference type="InterPro" id="IPR022637">
    <property type="entry name" value="DNA_polIII_beta_cen"/>
</dbReference>
<keyword evidence="7" id="KW-0239">DNA-directed DNA polymerase</keyword>
<dbReference type="GO" id="GO:0005737">
    <property type="term" value="C:cytoplasm"/>
    <property type="evidence" value="ECO:0007669"/>
    <property type="project" value="UniProtKB-SubCell"/>
</dbReference>
<proteinExistence type="inferred from homology"/>
<evidence type="ECO:0000259" key="9">
    <source>
        <dbReference type="Pfam" id="PF02767"/>
    </source>
</evidence>
<name>A0A0F9GRZ5_9ZZZZ</name>
<keyword evidence="5" id="KW-0548">Nucleotidyltransferase</keyword>
<dbReference type="GO" id="GO:0003677">
    <property type="term" value="F:DNA binding"/>
    <property type="evidence" value="ECO:0007669"/>
    <property type="project" value="UniProtKB-KW"/>
</dbReference>
<sequence>MTTEVETTTETDTETEATTTTIILTSDQAKMLAGLQHAASTDKARPVLCGILLEWTATELTAVATDSYMMARRGFQFDLDGGHPEDEGSILVEAKPFAKALGEAAKVPIGVHMEVVGDKLTINLGGGSVSVFAAIDATFPKWERFYADDPTRHLDGLPALAPHLLEKAIKVAKGTPPVKSDIPFRLGWGTGASPSSDGASVPFRFDLHDQSRGVLSIIVMPVKL</sequence>
<dbReference type="InterPro" id="IPR001001">
    <property type="entry name" value="DNA_polIII_beta"/>
</dbReference>
<evidence type="ECO:0000256" key="3">
    <source>
        <dbReference type="ARBA" id="ARBA00022490"/>
    </source>
</evidence>
<dbReference type="GO" id="GO:0009360">
    <property type="term" value="C:DNA polymerase III complex"/>
    <property type="evidence" value="ECO:0007669"/>
    <property type="project" value="InterPro"/>
</dbReference>
<evidence type="ECO:0000256" key="5">
    <source>
        <dbReference type="ARBA" id="ARBA00022695"/>
    </source>
</evidence>
<keyword evidence="6" id="KW-0235">DNA replication</keyword>
<accession>A0A0F9GRZ5</accession>
<reference evidence="10" key="1">
    <citation type="journal article" date="2015" name="Nature">
        <title>Complex archaea that bridge the gap between prokaryotes and eukaryotes.</title>
        <authorList>
            <person name="Spang A."/>
            <person name="Saw J.H."/>
            <person name="Jorgensen S.L."/>
            <person name="Zaremba-Niedzwiedzka K."/>
            <person name="Martijn J."/>
            <person name="Lind A.E."/>
            <person name="van Eijk R."/>
            <person name="Schleper C."/>
            <person name="Guy L."/>
            <person name="Ettema T.J."/>
        </authorList>
    </citation>
    <scope>NUCLEOTIDE SEQUENCE</scope>
</reference>
<dbReference type="GO" id="GO:0006271">
    <property type="term" value="P:DNA strand elongation involved in DNA replication"/>
    <property type="evidence" value="ECO:0007669"/>
    <property type="project" value="TreeGrafter"/>
</dbReference>